<dbReference type="Proteomes" id="UP001174936">
    <property type="component" value="Unassembled WGS sequence"/>
</dbReference>
<proteinExistence type="predicted"/>
<sequence length="128" mass="13813">MPPPPKPPSAPARPARTAANSAPPRSAKPPGATAATSVVATWPKWKRYTVTGLFATAIISGAIWGASLKMQQEAKAENKKALEATVHERVLILEQRKEYLMQQKAEIQSKIDGLNARMKARESGLSGR</sequence>
<protein>
    <submittedName>
        <fullName evidence="3">Uncharacterized protein</fullName>
    </submittedName>
</protein>
<dbReference type="AlphaFoldDB" id="A0AA39YMB4"/>
<comment type="caution">
    <text evidence="3">The sequence shown here is derived from an EMBL/GenBank/DDBJ whole genome shotgun (WGS) entry which is preliminary data.</text>
</comment>
<feature type="compositionally biased region" description="Low complexity" evidence="1">
    <location>
        <begin position="12"/>
        <end position="25"/>
    </location>
</feature>
<evidence type="ECO:0000256" key="2">
    <source>
        <dbReference type="SAM" id="Phobius"/>
    </source>
</evidence>
<keyword evidence="2" id="KW-1133">Transmembrane helix</keyword>
<keyword evidence="4" id="KW-1185">Reference proteome</keyword>
<evidence type="ECO:0000256" key="1">
    <source>
        <dbReference type="SAM" id="MobiDB-lite"/>
    </source>
</evidence>
<reference evidence="3" key="1">
    <citation type="submission" date="2023-06" db="EMBL/GenBank/DDBJ databases">
        <title>Genome-scale phylogeny and comparative genomics of the fungal order Sordariales.</title>
        <authorList>
            <consortium name="Lawrence Berkeley National Laboratory"/>
            <person name="Hensen N."/>
            <person name="Bonometti L."/>
            <person name="Westerberg I."/>
            <person name="Brannstrom I.O."/>
            <person name="Guillou S."/>
            <person name="Cros-Aarteil S."/>
            <person name="Calhoun S."/>
            <person name="Haridas S."/>
            <person name="Kuo A."/>
            <person name="Mondo S."/>
            <person name="Pangilinan J."/>
            <person name="Riley R."/>
            <person name="Labutti K."/>
            <person name="Andreopoulos B."/>
            <person name="Lipzen A."/>
            <person name="Chen C."/>
            <person name="Yanf M."/>
            <person name="Daum C."/>
            <person name="Ng V."/>
            <person name="Clum A."/>
            <person name="Steindorff A."/>
            <person name="Ohm R."/>
            <person name="Martin F."/>
            <person name="Silar P."/>
            <person name="Natvig D."/>
            <person name="Lalanne C."/>
            <person name="Gautier V."/>
            <person name="Ament-Velasquez S.L."/>
            <person name="Kruys A."/>
            <person name="Hutchinson M.I."/>
            <person name="Powell A.J."/>
            <person name="Barry K."/>
            <person name="Miller A.N."/>
            <person name="Grigoriev I.V."/>
            <person name="Debuchy R."/>
            <person name="Gladieux P."/>
            <person name="Thoren M.H."/>
            <person name="Johannesson H."/>
        </authorList>
    </citation>
    <scope>NUCLEOTIDE SEQUENCE</scope>
    <source>
        <strain evidence="3">SMH2532-1</strain>
    </source>
</reference>
<keyword evidence="2" id="KW-0472">Membrane</keyword>
<feature type="transmembrane region" description="Helical" evidence="2">
    <location>
        <begin position="48"/>
        <end position="66"/>
    </location>
</feature>
<feature type="region of interest" description="Disordered" evidence="1">
    <location>
        <begin position="1"/>
        <end position="34"/>
    </location>
</feature>
<evidence type="ECO:0000313" key="4">
    <source>
        <dbReference type="Proteomes" id="UP001174936"/>
    </source>
</evidence>
<organism evidence="3 4">
    <name type="scientific">Cercophora newfieldiana</name>
    <dbReference type="NCBI Taxonomy" id="92897"/>
    <lineage>
        <taxon>Eukaryota</taxon>
        <taxon>Fungi</taxon>
        <taxon>Dikarya</taxon>
        <taxon>Ascomycota</taxon>
        <taxon>Pezizomycotina</taxon>
        <taxon>Sordariomycetes</taxon>
        <taxon>Sordariomycetidae</taxon>
        <taxon>Sordariales</taxon>
        <taxon>Lasiosphaeriaceae</taxon>
        <taxon>Cercophora</taxon>
    </lineage>
</organism>
<accession>A0AA39YMB4</accession>
<name>A0AA39YMB4_9PEZI</name>
<feature type="compositionally biased region" description="Pro residues" evidence="1">
    <location>
        <begin position="1"/>
        <end position="11"/>
    </location>
</feature>
<keyword evidence="2" id="KW-0812">Transmembrane</keyword>
<gene>
    <name evidence="3" type="ORF">B0T16DRAFT_316089</name>
</gene>
<evidence type="ECO:0000313" key="3">
    <source>
        <dbReference type="EMBL" id="KAK0655201.1"/>
    </source>
</evidence>
<dbReference type="EMBL" id="JAULSV010000001">
    <property type="protein sequence ID" value="KAK0655201.1"/>
    <property type="molecule type" value="Genomic_DNA"/>
</dbReference>